<accession>A0A6J5LY20</accession>
<reference evidence="1" key="1">
    <citation type="submission" date="2020-04" db="EMBL/GenBank/DDBJ databases">
        <authorList>
            <person name="Chiriac C."/>
            <person name="Salcher M."/>
            <person name="Ghai R."/>
            <person name="Kavagutti S V."/>
        </authorList>
    </citation>
    <scope>NUCLEOTIDE SEQUENCE</scope>
</reference>
<evidence type="ECO:0008006" key="2">
    <source>
        <dbReference type="Google" id="ProtNLM"/>
    </source>
</evidence>
<protein>
    <recommendedName>
        <fullName evidence="2">Head protein</fullName>
    </recommendedName>
</protein>
<gene>
    <name evidence="1" type="ORF">UFOVP344_24</name>
</gene>
<name>A0A6J5LY20_9CAUD</name>
<dbReference type="InterPro" id="IPR035198">
    <property type="entry name" value="SU10_MCP"/>
</dbReference>
<organism evidence="1">
    <name type="scientific">uncultured Caudovirales phage</name>
    <dbReference type="NCBI Taxonomy" id="2100421"/>
    <lineage>
        <taxon>Viruses</taxon>
        <taxon>Duplodnaviria</taxon>
        <taxon>Heunggongvirae</taxon>
        <taxon>Uroviricota</taxon>
        <taxon>Caudoviricetes</taxon>
        <taxon>Peduoviridae</taxon>
        <taxon>Maltschvirus</taxon>
        <taxon>Maltschvirus maltsch</taxon>
    </lineage>
</organism>
<evidence type="ECO:0000313" key="1">
    <source>
        <dbReference type="EMBL" id="CAB4138752.1"/>
    </source>
</evidence>
<proteinExistence type="predicted"/>
<dbReference type="EMBL" id="LR796349">
    <property type="protein sequence ID" value="CAB4138752.1"/>
    <property type="molecule type" value="Genomic_DNA"/>
</dbReference>
<dbReference type="Pfam" id="PF17236">
    <property type="entry name" value="SU10_MCP"/>
    <property type="match status" value="1"/>
</dbReference>
<sequence>MPTFSSYDQIGLKEDVSDIISDISPTKTPFISLIGNEKCNARFFEWQEDALAAPRDNAQIEGFTAVDATLAPTTLRTNNTQIFEKTVKISATSDAVAAYGRAKETAYQLTKAAKELKRDVERAYVGVNQAAVTGNATVTARRTASARAQMAAGQLIDGGAPSALSEATLLTAGQAAYNAGGEPDVFMIKPADALIVAGFTASAGRQRDFGNERKLVNVVDLYVSPYGEYKVVLNRWIATSTALLFDPTMWSNVTLRPWTRENLAKTGDSNVIMMVGEMGLKHKNFNADAMIFDLT</sequence>